<dbReference type="RefSeq" id="WP_108734100.1">
    <property type="nucleotide sequence ID" value="NZ_BSNM01000009.1"/>
</dbReference>
<gene>
    <name evidence="1" type="ORF">GCM10007876_13990</name>
</gene>
<dbReference type="Proteomes" id="UP001161389">
    <property type="component" value="Unassembled WGS sequence"/>
</dbReference>
<protein>
    <submittedName>
        <fullName evidence="1">Uncharacterized protein</fullName>
    </submittedName>
</protein>
<evidence type="ECO:0000313" key="2">
    <source>
        <dbReference type="Proteomes" id="UP001161389"/>
    </source>
</evidence>
<reference evidence="1" key="1">
    <citation type="journal article" date="2014" name="Int. J. Syst. Evol. Microbiol.">
        <title>Complete genome sequence of Corynebacterium casei LMG S-19264T (=DSM 44701T), isolated from a smear-ripened cheese.</title>
        <authorList>
            <consortium name="US DOE Joint Genome Institute (JGI-PGF)"/>
            <person name="Walter F."/>
            <person name="Albersmeier A."/>
            <person name="Kalinowski J."/>
            <person name="Ruckert C."/>
        </authorList>
    </citation>
    <scope>NUCLEOTIDE SEQUENCE</scope>
    <source>
        <strain evidence="1">NBRC 110071</strain>
    </source>
</reference>
<keyword evidence="2" id="KW-1185">Reference proteome</keyword>
<name>A0AA37S9R8_9GAMM</name>
<accession>A0AA37S9R8</accession>
<dbReference type="EMBL" id="BSNM01000009">
    <property type="protein sequence ID" value="GLQ30920.1"/>
    <property type="molecule type" value="Genomic_DNA"/>
</dbReference>
<organism evidence="1 2">
    <name type="scientific">Litoribrevibacter albus</name>
    <dbReference type="NCBI Taxonomy" id="1473156"/>
    <lineage>
        <taxon>Bacteria</taxon>
        <taxon>Pseudomonadati</taxon>
        <taxon>Pseudomonadota</taxon>
        <taxon>Gammaproteobacteria</taxon>
        <taxon>Oceanospirillales</taxon>
        <taxon>Oceanospirillaceae</taxon>
        <taxon>Litoribrevibacter</taxon>
    </lineage>
</organism>
<proteinExistence type="predicted"/>
<reference evidence="1" key="2">
    <citation type="submission" date="2023-01" db="EMBL/GenBank/DDBJ databases">
        <title>Draft genome sequence of Litoribrevibacter albus strain NBRC 110071.</title>
        <authorList>
            <person name="Sun Q."/>
            <person name="Mori K."/>
        </authorList>
    </citation>
    <scope>NUCLEOTIDE SEQUENCE</scope>
    <source>
        <strain evidence="1">NBRC 110071</strain>
    </source>
</reference>
<comment type="caution">
    <text evidence="1">The sequence shown here is derived from an EMBL/GenBank/DDBJ whole genome shotgun (WGS) entry which is preliminary data.</text>
</comment>
<dbReference type="AlphaFoldDB" id="A0AA37S9R8"/>
<evidence type="ECO:0000313" key="1">
    <source>
        <dbReference type="EMBL" id="GLQ30920.1"/>
    </source>
</evidence>
<sequence>MSQETAVDIPLDLDPNPEGDNCFEVVISEGVSRLTYFASKMENGYLANAGEVVVTFSGFVASRYVGSEPAGELYPGWNQLESSFCEIKNSQWAASFSNNIEIYHHYVFCLNHQVYECIAKGHDVSGANSE</sequence>